<proteinExistence type="predicted"/>
<keyword evidence="3 6" id="KW-0249">Electron transport</keyword>
<dbReference type="Pfam" id="PF13370">
    <property type="entry name" value="Fer4_13"/>
    <property type="match status" value="1"/>
</dbReference>
<dbReference type="OrthoDB" id="9803319at2"/>
<name>A0A0L6U4I8_9FIRM</name>
<comment type="function">
    <text evidence="6">Ferredoxins are iron-sulfur proteins that transfer electrons in a wide variety of metabolic reactions.</text>
</comment>
<dbReference type="InterPro" id="IPR017900">
    <property type="entry name" value="4Fe4S_Fe_S_CS"/>
</dbReference>
<keyword evidence="1 6" id="KW-0813">Transport</keyword>
<evidence type="ECO:0000256" key="3">
    <source>
        <dbReference type="ARBA" id="ARBA00022982"/>
    </source>
</evidence>
<keyword evidence="4 6" id="KW-0408">Iron</keyword>
<keyword evidence="2 6" id="KW-0479">Metal-binding</keyword>
<evidence type="ECO:0000313" key="9">
    <source>
        <dbReference type="Proteomes" id="UP000036873"/>
    </source>
</evidence>
<organism evidence="8 9">
    <name type="scientific">Acetobacterium bakii</name>
    <dbReference type="NCBI Taxonomy" id="52689"/>
    <lineage>
        <taxon>Bacteria</taxon>
        <taxon>Bacillati</taxon>
        <taxon>Bacillota</taxon>
        <taxon>Clostridia</taxon>
        <taxon>Eubacteriales</taxon>
        <taxon>Eubacteriaceae</taxon>
        <taxon>Acetobacterium</taxon>
    </lineage>
</organism>
<dbReference type="InterPro" id="IPR051269">
    <property type="entry name" value="Fe-S_cluster_ET"/>
</dbReference>
<dbReference type="GO" id="GO:0005506">
    <property type="term" value="F:iron ion binding"/>
    <property type="evidence" value="ECO:0007669"/>
    <property type="project" value="UniProtKB-UniRule"/>
</dbReference>
<dbReference type="InterPro" id="IPR001080">
    <property type="entry name" value="3Fe4S_ferredoxin"/>
</dbReference>
<gene>
    <name evidence="8" type="ORF">AKG39_01565</name>
</gene>
<evidence type="ECO:0000256" key="5">
    <source>
        <dbReference type="ARBA" id="ARBA00023014"/>
    </source>
</evidence>
<evidence type="ECO:0000256" key="1">
    <source>
        <dbReference type="ARBA" id="ARBA00022448"/>
    </source>
</evidence>
<dbReference type="STRING" id="52689.AKG39_01565"/>
<evidence type="ECO:0000313" key="8">
    <source>
        <dbReference type="EMBL" id="KNZ43413.1"/>
    </source>
</evidence>
<evidence type="ECO:0000256" key="4">
    <source>
        <dbReference type="ARBA" id="ARBA00023004"/>
    </source>
</evidence>
<evidence type="ECO:0000256" key="6">
    <source>
        <dbReference type="RuleBase" id="RU368020"/>
    </source>
</evidence>
<feature type="domain" description="4Fe-4S ferredoxin-type" evidence="7">
    <location>
        <begin position="1"/>
        <end position="29"/>
    </location>
</feature>
<dbReference type="Proteomes" id="UP000036873">
    <property type="component" value="Unassembled WGS sequence"/>
</dbReference>
<dbReference type="PRINTS" id="PR00352">
    <property type="entry name" value="3FE4SFRDOXIN"/>
</dbReference>
<dbReference type="GO" id="GO:0051536">
    <property type="term" value="F:iron-sulfur cluster binding"/>
    <property type="evidence" value="ECO:0007669"/>
    <property type="project" value="UniProtKB-KW"/>
</dbReference>
<keyword evidence="9" id="KW-1185">Reference proteome</keyword>
<dbReference type="RefSeq" id="WP_050738602.1">
    <property type="nucleotide sequence ID" value="NZ_LGYO01000004.1"/>
</dbReference>
<dbReference type="GO" id="GO:0009055">
    <property type="term" value="F:electron transfer activity"/>
    <property type="evidence" value="ECO:0007669"/>
    <property type="project" value="UniProtKB-UniRule"/>
</dbReference>
<evidence type="ECO:0000256" key="2">
    <source>
        <dbReference type="ARBA" id="ARBA00022723"/>
    </source>
</evidence>
<comment type="caution">
    <text evidence="8">The sequence shown here is derived from an EMBL/GenBank/DDBJ whole genome shotgun (WGS) entry which is preliminary data.</text>
</comment>
<accession>A0A0L6U4I8</accession>
<dbReference type="SUPFAM" id="SSF54862">
    <property type="entry name" value="4Fe-4S ferredoxins"/>
    <property type="match status" value="1"/>
</dbReference>
<sequence>MKAIVDREACVGCGLCETVCPEVFELDAESIAIVLVDEISMESESCALESRDDCPVEAITIE</sequence>
<dbReference type="AlphaFoldDB" id="A0A0L6U4I8"/>
<dbReference type="PROSITE" id="PS00198">
    <property type="entry name" value="4FE4S_FER_1"/>
    <property type="match status" value="1"/>
</dbReference>
<keyword evidence="5 6" id="KW-0411">Iron-sulfur</keyword>
<evidence type="ECO:0000259" key="7">
    <source>
        <dbReference type="PROSITE" id="PS51379"/>
    </source>
</evidence>
<dbReference type="EMBL" id="LGYO01000004">
    <property type="protein sequence ID" value="KNZ43413.1"/>
    <property type="molecule type" value="Genomic_DNA"/>
</dbReference>
<dbReference type="PANTHER" id="PTHR36923:SF3">
    <property type="entry name" value="FERREDOXIN"/>
    <property type="match status" value="1"/>
</dbReference>
<protein>
    <recommendedName>
        <fullName evidence="6">Ferredoxin</fullName>
    </recommendedName>
</protein>
<dbReference type="PANTHER" id="PTHR36923">
    <property type="entry name" value="FERREDOXIN"/>
    <property type="match status" value="1"/>
</dbReference>
<reference evidence="9" key="1">
    <citation type="submission" date="2015-07" db="EMBL/GenBank/DDBJ databases">
        <title>Draft genome sequence of Acetobacterium bakii DSM 8293, a potential psychrophilic chemical producer through syngas fermentation.</title>
        <authorList>
            <person name="Song Y."/>
            <person name="Hwang S."/>
            <person name="Cho B.-K."/>
        </authorList>
    </citation>
    <scope>NUCLEOTIDE SEQUENCE [LARGE SCALE GENOMIC DNA]</scope>
    <source>
        <strain evidence="9">DSM 8239</strain>
    </source>
</reference>
<dbReference type="Gene3D" id="3.30.70.20">
    <property type="match status" value="1"/>
</dbReference>
<dbReference type="PROSITE" id="PS51379">
    <property type="entry name" value="4FE4S_FER_2"/>
    <property type="match status" value="1"/>
</dbReference>
<dbReference type="InterPro" id="IPR017896">
    <property type="entry name" value="4Fe4S_Fe-S-bd"/>
</dbReference>